<dbReference type="EMBL" id="JABAIA010000001">
    <property type="protein sequence ID" value="NLR62954.1"/>
    <property type="molecule type" value="Genomic_DNA"/>
</dbReference>
<dbReference type="Pfam" id="PF01841">
    <property type="entry name" value="Transglut_core"/>
    <property type="match status" value="1"/>
</dbReference>
<feature type="domain" description="Transglutaminase-like" evidence="1">
    <location>
        <begin position="336"/>
        <end position="445"/>
    </location>
</feature>
<dbReference type="Pfam" id="PF12969">
    <property type="entry name" value="DUF3857"/>
    <property type="match status" value="1"/>
</dbReference>
<comment type="caution">
    <text evidence="3">The sequence shown here is derived from an EMBL/GenBank/DDBJ whole genome shotgun (WGS) entry which is preliminary data.</text>
</comment>
<reference evidence="3 4" key="1">
    <citation type="submission" date="2020-04" db="EMBL/GenBank/DDBJ databases">
        <authorList>
            <person name="Yin C."/>
        </authorList>
    </citation>
    <scope>NUCLEOTIDE SEQUENCE [LARGE SCALE GENOMIC DNA]</scope>
    <source>
        <strain evidence="3 4">Ae27</strain>
    </source>
</reference>
<dbReference type="Gene3D" id="3.10.620.30">
    <property type="match status" value="1"/>
</dbReference>
<sequence length="690" mass="78899">MHNFYYLRGSIPYTCMNCKSGLLTFIIGCLYAITTLAQDGAKIKYGKVSKEDFTVPPVAGDSGAHAIVLARIGSSRFESDGSWFRMVYKVHARIKIIDKNAYDLATVKITLHKGSSEEEKVQNLKASAYNLENGEVVETKMDSKNVFTDKQDKNIVVKKFAIPAVKEGTIIEYTYTVLSPYYQHLRSWDFQGPYPVRYSEYSVGIPEYFDYIQIPQGYEKFVFSKEQSRTTLTFRSEASNGYGGSAGSPSEVTTVTPSVMIYKWYLQNVPAMREEDFITTTDNYVNRIEFQLASINWPNRPPQPITNTWPKLMEELMKDENFGSALGNNNGFLGDVVDGLVKDAKTDEEKANAIYHWVRSNFTCTDHSGVWIFRTLKSIYNSKNGTVAEVNLLLVAMLKRAKLEAWPVILSTRDNGHIYPFYPLLARFNYTIAGVRLNDKFVSLDASDPLLGFARLSPNCYNGPARIVDEGATGVSFEADSLREQKFTSVMLGKIENGMIEGSFQQRPTYFESYKVRKTVKEKNQDEFFDNIRKGFVGEVELANKEIEDLKTLESPVMVKFDFKIRLDNDQLIYINPMFTEANRSNIFKSAERKFPVEMNAVFDEIYSLNMELPEGYEIDELPKPAIAKYNEEEGIFQYLIQQQDNHIQLRSRVKLNKANFAPEDYPSLREFFDLVVKKQAEQIVLKKKK</sequence>
<dbReference type="Proteomes" id="UP000570474">
    <property type="component" value="Unassembled WGS sequence"/>
</dbReference>
<protein>
    <submittedName>
        <fullName evidence="3">DUF3857 and transglutaminase domain-containing protein</fullName>
    </submittedName>
</protein>
<name>A0A847RMV7_9BACT</name>
<gene>
    <name evidence="3" type="ORF">HGH92_01425</name>
</gene>
<evidence type="ECO:0000259" key="1">
    <source>
        <dbReference type="Pfam" id="PF01841"/>
    </source>
</evidence>
<dbReference type="AlphaFoldDB" id="A0A847RMV7"/>
<dbReference type="InterPro" id="IPR002931">
    <property type="entry name" value="Transglutaminase-like"/>
</dbReference>
<keyword evidence="4" id="KW-1185">Reference proteome</keyword>
<feature type="domain" description="DUF3857" evidence="2">
    <location>
        <begin position="85"/>
        <end position="237"/>
    </location>
</feature>
<proteinExistence type="predicted"/>
<organism evidence="3 4">
    <name type="scientific">Chitinophaga varians</name>
    <dbReference type="NCBI Taxonomy" id="2202339"/>
    <lineage>
        <taxon>Bacteria</taxon>
        <taxon>Pseudomonadati</taxon>
        <taxon>Bacteroidota</taxon>
        <taxon>Chitinophagia</taxon>
        <taxon>Chitinophagales</taxon>
        <taxon>Chitinophagaceae</taxon>
        <taxon>Chitinophaga</taxon>
    </lineage>
</organism>
<evidence type="ECO:0000259" key="2">
    <source>
        <dbReference type="Pfam" id="PF12969"/>
    </source>
</evidence>
<evidence type="ECO:0000313" key="3">
    <source>
        <dbReference type="EMBL" id="NLR62954.1"/>
    </source>
</evidence>
<dbReference type="Gene3D" id="2.60.40.3140">
    <property type="match status" value="1"/>
</dbReference>
<evidence type="ECO:0000313" key="4">
    <source>
        <dbReference type="Proteomes" id="UP000570474"/>
    </source>
</evidence>
<dbReference type="InterPro" id="IPR024618">
    <property type="entry name" value="DUF3857"/>
</dbReference>
<dbReference type="Gene3D" id="2.60.120.1130">
    <property type="match status" value="1"/>
</dbReference>
<accession>A0A847RMV7</accession>